<dbReference type="GO" id="GO:0050308">
    <property type="term" value="F:sugar-phosphatase activity"/>
    <property type="evidence" value="ECO:0007669"/>
    <property type="project" value="TreeGrafter"/>
</dbReference>
<dbReference type="InterPro" id="IPR006439">
    <property type="entry name" value="HAD-SF_hydro_IA"/>
</dbReference>
<dbReference type="InterPro" id="IPR051806">
    <property type="entry name" value="HAD-like_SPP"/>
</dbReference>
<accession>A0A9X2K2J1</accession>
<keyword evidence="1" id="KW-0378">Hydrolase</keyword>
<dbReference type="Gene3D" id="3.40.50.1000">
    <property type="entry name" value="HAD superfamily/HAD-like"/>
    <property type="match status" value="1"/>
</dbReference>
<comment type="caution">
    <text evidence="1">The sequence shown here is derived from an EMBL/GenBank/DDBJ whole genome shotgun (WGS) entry which is preliminary data.</text>
</comment>
<dbReference type="PRINTS" id="PR00413">
    <property type="entry name" value="HADHALOGNASE"/>
</dbReference>
<dbReference type="PANTHER" id="PTHR43481">
    <property type="entry name" value="FRUCTOSE-1-PHOSPHATE PHOSPHATASE"/>
    <property type="match status" value="1"/>
</dbReference>
<dbReference type="PANTHER" id="PTHR43481:SF4">
    <property type="entry name" value="GLYCEROL-1-PHOSPHATE PHOSPHOHYDROLASE 1-RELATED"/>
    <property type="match status" value="1"/>
</dbReference>
<protein>
    <submittedName>
        <fullName evidence="1">HAD superfamily hydrolase (TIGR01509 family)</fullName>
    </submittedName>
</protein>
<keyword evidence="2" id="KW-1185">Reference proteome</keyword>
<dbReference type="SFLD" id="SFLDG01129">
    <property type="entry name" value="C1.5:_HAD__Beta-PGM__Phosphata"/>
    <property type="match status" value="1"/>
</dbReference>
<dbReference type="InterPro" id="IPR036412">
    <property type="entry name" value="HAD-like_sf"/>
</dbReference>
<dbReference type="SFLD" id="SFLDG01135">
    <property type="entry name" value="C1.5.6:_HAD__Beta-PGM__Phospha"/>
    <property type="match status" value="1"/>
</dbReference>
<dbReference type="Pfam" id="PF00702">
    <property type="entry name" value="Hydrolase"/>
    <property type="match status" value="1"/>
</dbReference>
<dbReference type="AlphaFoldDB" id="A0A9X2K2J1"/>
<dbReference type="Proteomes" id="UP001139648">
    <property type="component" value="Unassembled WGS sequence"/>
</dbReference>
<proteinExistence type="predicted"/>
<gene>
    <name evidence="1" type="ORF">HD597_005452</name>
</gene>
<dbReference type="InterPro" id="IPR023198">
    <property type="entry name" value="PGP-like_dom2"/>
</dbReference>
<dbReference type="SFLD" id="SFLDS00003">
    <property type="entry name" value="Haloacid_Dehalogenase"/>
    <property type="match status" value="1"/>
</dbReference>
<dbReference type="NCBIfam" id="TIGR01509">
    <property type="entry name" value="HAD-SF-IA-v3"/>
    <property type="match status" value="1"/>
</dbReference>
<sequence>MYQAVLFDMDGVIADTERSVTEFWQRLAADLGYLLRAEDLERHVYGHRADHTLRVLFPEVPPSAYGEIYQRLRENQESLVYTAIPGATALLGALGRAGVPLALVTGAQDWKAVEVLRQLALPSAFATVICADDVPRGKPDPAGYLLAAERLGVDIGRCLVFEDAVSGVTSAVAAGAACVALACARREAQVRAAGATAVVPDFRQAAFDAAAATLRVDARTSFPFVPARRTEPMSRSGHG</sequence>
<evidence type="ECO:0000313" key="2">
    <source>
        <dbReference type="Proteomes" id="UP001139648"/>
    </source>
</evidence>
<dbReference type="Gene3D" id="1.10.150.240">
    <property type="entry name" value="Putative phosphatase, domain 2"/>
    <property type="match status" value="1"/>
</dbReference>
<dbReference type="EMBL" id="JAMZEB010000002">
    <property type="protein sequence ID" value="MCP2358432.1"/>
    <property type="molecule type" value="Genomic_DNA"/>
</dbReference>
<dbReference type="InterPro" id="IPR023214">
    <property type="entry name" value="HAD_sf"/>
</dbReference>
<reference evidence="1" key="1">
    <citation type="submission" date="2022-06" db="EMBL/GenBank/DDBJ databases">
        <title>Sequencing the genomes of 1000 actinobacteria strains.</title>
        <authorList>
            <person name="Klenk H.-P."/>
        </authorList>
    </citation>
    <scope>NUCLEOTIDE SEQUENCE</scope>
    <source>
        <strain evidence="1">DSM 46694</strain>
    </source>
</reference>
<name>A0A9X2K2J1_9ACTN</name>
<organism evidence="1 2">
    <name type="scientific">Nonomuraea thailandensis</name>
    <dbReference type="NCBI Taxonomy" id="1188745"/>
    <lineage>
        <taxon>Bacteria</taxon>
        <taxon>Bacillati</taxon>
        <taxon>Actinomycetota</taxon>
        <taxon>Actinomycetes</taxon>
        <taxon>Streptosporangiales</taxon>
        <taxon>Streptosporangiaceae</taxon>
        <taxon>Nonomuraea</taxon>
    </lineage>
</organism>
<dbReference type="RefSeq" id="WP_253745564.1">
    <property type="nucleotide sequence ID" value="NZ_BAABKA010000054.1"/>
</dbReference>
<dbReference type="SUPFAM" id="SSF56784">
    <property type="entry name" value="HAD-like"/>
    <property type="match status" value="1"/>
</dbReference>
<evidence type="ECO:0000313" key="1">
    <source>
        <dbReference type="EMBL" id="MCP2358432.1"/>
    </source>
</evidence>